<evidence type="ECO:0000313" key="2">
    <source>
        <dbReference type="EMBL" id="MPM61625.1"/>
    </source>
</evidence>
<comment type="caution">
    <text evidence="2">The sequence shown here is derived from an EMBL/GenBank/DDBJ whole genome shotgun (WGS) entry which is preliminary data.</text>
</comment>
<dbReference type="EMBL" id="VSSQ01018445">
    <property type="protein sequence ID" value="MPM61625.1"/>
    <property type="molecule type" value="Genomic_DNA"/>
</dbReference>
<keyword evidence="1" id="KW-0812">Transmembrane</keyword>
<sequence>MIYTTYILFLSPLVLQSLSFTLDSVNFSYYYNILQTYNSIILLLLYIATFFNQLSFPNLMLPTILHVKLFIIINLKASYPHNDMMLFIDSLYCLRIQF</sequence>
<keyword evidence="1" id="KW-0472">Membrane</keyword>
<name>A0A645B886_9ZZZZ</name>
<feature type="transmembrane region" description="Helical" evidence="1">
    <location>
        <begin position="29"/>
        <end position="47"/>
    </location>
</feature>
<accession>A0A645B886</accession>
<dbReference type="AlphaFoldDB" id="A0A645B886"/>
<reference evidence="2" key="1">
    <citation type="submission" date="2019-08" db="EMBL/GenBank/DDBJ databases">
        <authorList>
            <person name="Kucharzyk K."/>
            <person name="Murdoch R.W."/>
            <person name="Higgins S."/>
            <person name="Loffler F."/>
        </authorList>
    </citation>
    <scope>NUCLEOTIDE SEQUENCE</scope>
</reference>
<organism evidence="2">
    <name type="scientific">bioreactor metagenome</name>
    <dbReference type="NCBI Taxonomy" id="1076179"/>
    <lineage>
        <taxon>unclassified sequences</taxon>
        <taxon>metagenomes</taxon>
        <taxon>ecological metagenomes</taxon>
    </lineage>
</organism>
<evidence type="ECO:0000256" key="1">
    <source>
        <dbReference type="SAM" id="Phobius"/>
    </source>
</evidence>
<protein>
    <submittedName>
        <fullName evidence="2">Uncharacterized protein</fullName>
    </submittedName>
</protein>
<feature type="transmembrane region" description="Helical" evidence="1">
    <location>
        <begin position="59"/>
        <end position="77"/>
    </location>
</feature>
<gene>
    <name evidence="2" type="ORF">SDC9_108485</name>
</gene>
<proteinExistence type="predicted"/>
<keyword evidence="1" id="KW-1133">Transmembrane helix</keyword>